<feature type="region of interest" description="Disordered" evidence="1">
    <location>
        <begin position="28"/>
        <end position="52"/>
    </location>
</feature>
<name>A0AAV2HH70_LYMST</name>
<protein>
    <submittedName>
        <fullName evidence="2">Uncharacterized protein</fullName>
    </submittedName>
</protein>
<organism evidence="2 3">
    <name type="scientific">Lymnaea stagnalis</name>
    <name type="common">Great pond snail</name>
    <name type="synonym">Helix stagnalis</name>
    <dbReference type="NCBI Taxonomy" id="6523"/>
    <lineage>
        <taxon>Eukaryota</taxon>
        <taxon>Metazoa</taxon>
        <taxon>Spiralia</taxon>
        <taxon>Lophotrochozoa</taxon>
        <taxon>Mollusca</taxon>
        <taxon>Gastropoda</taxon>
        <taxon>Heterobranchia</taxon>
        <taxon>Euthyneura</taxon>
        <taxon>Panpulmonata</taxon>
        <taxon>Hygrophila</taxon>
        <taxon>Lymnaeoidea</taxon>
        <taxon>Lymnaeidae</taxon>
        <taxon>Lymnaea</taxon>
    </lineage>
</organism>
<feature type="non-terminal residue" evidence="2">
    <location>
        <position position="374"/>
    </location>
</feature>
<evidence type="ECO:0000313" key="2">
    <source>
        <dbReference type="EMBL" id="CAL1533297.1"/>
    </source>
</evidence>
<feature type="non-terminal residue" evidence="2">
    <location>
        <position position="1"/>
    </location>
</feature>
<sequence length="374" mass="40856">ANGHQAGLSESFRDKKLNYCHSAQNESIQIIEPENSSEENTDRLKPIKTLPKPTSKQRFNLYKRPNFEKMIHVSPGQTGMLPITGSPSTSVPNMNTPYGTSQMLTGSKSLNVRNKLVFVNGSPIIEKNLINPPVPEFMEVESQPTEDETASNAKDELSPSNLNSSQIRSGPPPPAIYCSRPTTIINKSILSNSSETTNKSLDVVQLTLKSKEVSALESDLIQIEPDQGLTRKHLVLVPDSCIEDLKKSDADISMAEAETVILDSVDLVESSSMGNSTAGLISERSLIVPDSCLEHSNKPETEKSKTDKVILETIVVMETSKQRLERFIESTGLAGSEDTRNVRATQAFVSETQSTVSPGGGLIQNEINQEAFNQ</sequence>
<feature type="region of interest" description="Disordered" evidence="1">
    <location>
        <begin position="139"/>
        <end position="175"/>
    </location>
</feature>
<dbReference type="Proteomes" id="UP001497497">
    <property type="component" value="Unassembled WGS sequence"/>
</dbReference>
<dbReference type="AlphaFoldDB" id="A0AAV2HH70"/>
<keyword evidence="3" id="KW-1185">Reference proteome</keyword>
<accession>A0AAV2HH70</accession>
<proteinExistence type="predicted"/>
<comment type="caution">
    <text evidence="2">The sequence shown here is derived from an EMBL/GenBank/DDBJ whole genome shotgun (WGS) entry which is preliminary data.</text>
</comment>
<feature type="compositionally biased region" description="Polar residues" evidence="1">
    <location>
        <begin position="365"/>
        <end position="374"/>
    </location>
</feature>
<dbReference type="EMBL" id="CAXITT010000140">
    <property type="protein sequence ID" value="CAL1533297.1"/>
    <property type="molecule type" value="Genomic_DNA"/>
</dbReference>
<feature type="region of interest" description="Disordered" evidence="1">
    <location>
        <begin position="353"/>
        <end position="374"/>
    </location>
</feature>
<gene>
    <name evidence="2" type="ORF">GSLYS_00007315001</name>
</gene>
<evidence type="ECO:0000313" key="3">
    <source>
        <dbReference type="Proteomes" id="UP001497497"/>
    </source>
</evidence>
<feature type="compositionally biased region" description="Polar residues" evidence="1">
    <location>
        <begin position="158"/>
        <end position="168"/>
    </location>
</feature>
<evidence type="ECO:0000256" key="1">
    <source>
        <dbReference type="SAM" id="MobiDB-lite"/>
    </source>
</evidence>
<reference evidence="2 3" key="1">
    <citation type="submission" date="2024-04" db="EMBL/GenBank/DDBJ databases">
        <authorList>
            <consortium name="Genoscope - CEA"/>
            <person name="William W."/>
        </authorList>
    </citation>
    <scope>NUCLEOTIDE SEQUENCE [LARGE SCALE GENOMIC DNA]</scope>
</reference>